<sequence length="241" mass="24649">MTARRDLRSDAGQAFPIYITAVAGLLFLALALFAVGQAGATRNGGQTAADAAALAAAQDYRDQLRKGFLEAIANGSAWDDLLDGRGLGGTNACDQAQWFADQNGADVTDCRGPDFLPTSFTVTVRTHKPVGKTVIPGTESKHAEATAKAVVTPRCTAEPPAPPSGRPGDGGDGGDGGKGGGGGKDGDGKDDGKGGDGGKDDDKDDKPPIDLLCDGIDLTIDPTRLDLFPDAKDLFSVHLAD</sequence>
<keyword evidence="2" id="KW-0472">Membrane</keyword>
<feature type="transmembrane region" description="Helical" evidence="2">
    <location>
        <begin position="15"/>
        <end position="35"/>
    </location>
</feature>
<evidence type="ECO:0000259" key="3">
    <source>
        <dbReference type="Pfam" id="PF13400"/>
    </source>
</evidence>
<dbReference type="InterPro" id="IPR028087">
    <property type="entry name" value="Tad_N"/>
</dbReference>
<reference evidence="4 5" key="1">
    <citation type="submission" date="2015-09" db="EMBL/GenBank/DDBJ databases">
        <title>Genome sequence, genome mining and natural product profiling of a biocontrol bacterium Streptomyces malaysiensis F913.</title>
        <authorList>
            <person name="Xu Y."/>
            <person name="Wei J."/>
            <person name="Xie J."/>
            <person name="Li T."/>
            <person name="Zhou Z."/>
        </authorList>
    </citation>
    <scope>NUCLEOTIDE SEQUENCE [LARGE SCALE GENOMIC DNA]</scope>
    <source>
        <strain evidence="4 5">F913</strain>
    </source>
</reference>
<proteinExistence type="predicted"/>
<gene>
    <name evidence="4" type="ORF">SMF913_28674</name>
</gene>
<keyword evidence="2" id="KW-1133">Transmembrane helix</keyword>
<feature type="domain" description="Putative Flp pilus-assembly TadG-like N-terminal" evidence="3">
    <location>
        <begin position="12"/>
        <end position="59"/>
    </location>
</feature>
<dbReference type="Pfam" id="PF13400">
    <property type="entry name" value="Tad"/>
    <property type="match status" value="1"/>
</dbReference>
<name>A0A2J7YZ90_STRMQ</name>
<protein>
    <recommendedName>
        <fullName evidence="3">Putative Flp pilus-assembly TadG-like N-terminal domain-containing protein</fullName>
    </recommendedName>
</protein>
<keyword evidence="5" id="KW-1185">Reference proteome</keyword>
<evidence type="ECO:0000313" key="5">
    <source>
        <dbReference type="Proteomes" id="UP000236520"/>
    </source>
</evidence>
<dbReference type="EMBL" id="LJIW01000002">
    <property type="protein sequence ID" value="PNG93209.1"/>
    <property type="molecule type" value="Genomic_DNA"/>
</dbReference>
<evidence type="ECO:0000256" key="1">
    <source>
        <dbReference type="SAM" id="MobiDB-lite"/>
    </source>
</evidence>
<feature type="region of interest" description="Disordered" evidence="1">
    <location>
        <begin position="132"/>
        <end position="214"/>
    </location>
</feature>
<evidence type="ECO:0000313" key="4">
    <source>
        <dbReference type="EMBL" id="PNG93209.1"/>
    </source>
</evidence>
<organism evidence="4 5">
    <name type="scientific">Streptomyces malaysiensis</name>
    <dbReference type="NCBI Taxonomy" id="92644"/>
    <lineage>
        <taxon>Bacteria</taxon>
        <taxon>Bacillati</taxon>
        <taxon>Actinomycetota</taxon>
        <taxon>Actinomycetes</taxon>
        <taxon>Kitasatosporales</taxon>
        <taxon>Streptomycetaceae</taxon>
        <taxon>Streptomyces</taxon>
        <taxon>Streptomyces violaceusniger group</taxon>
    </lineage>
</organism>
<feature type="compositionally biased region" description="Basic and acidic residues" evidence="1">
    <location>
        <begin position="184"/>
        <end position="208"/>
    </location>
</feature>
<accession>A0A2J7YZ90</accession>
<dbReference type="RefSeq" id="WP_100806325.1">
    <property type="nucleotide sequence ID" value="NZ_JBEOTK010000021.1"/>
</dbReference>
<keyword evidence="2" id="KW-0812">Transmembrane</keyword>
<comment type="caution">
    <text evidence="4">The sequence shown here is derived from an EMBL/GenBank/DDBJ whole genome shotgun (WGS) entry which is preliminary data.</text>
</comment>
<evidence type="ECO:0000256" key="2">
    <source>
        <dbReference type="SAM" id="Phobius"/>
    </source>
</evidence>
<feature type="compositionally biased region" description="Gly residues" evidence="1">
    <location>
        <begin position="167"/>
        <end position="183"/>
    </location>
</feature>
<dbReference type="Proteomes" id="UP000236520">
    <property type="component" value="Unassembled WGS sequence"/>
</dbReference>
<dbReference type="AlphaFoldDB" id="A0A2J7YZ90"/>